<dbReference type="Pfam" id="PF00346">
    <property type="entry name" value="Complex1_49kDa"/>
    <property type="match status" value="1"/>
</dbReference>
<dbReference type="AlphaFoldDB" id="A0A6L7A2K8"/>
<evidence type="ECO:0000259" key="3">
    <source>
        <dbReference type="Pfam" id="PF00346"/>
    </source>
</evidence>
<dbReference type="InterPro" id="IPR001135">
    <property type="entry name" value="NADH_Q_OxRdtase_suD"/>
</dbReference>
<dbReference type="EC" id="1.6.5.11" evidence="4"/>
<dbReference type="GO" id="GO:0005886">
    <property type="term" value="C:plasma membrane"/>
    <property type="evidence" value="ECO:0007669"/>
    <property type="project" value="UniProtKB-SubCell"/>
</dbReference>
<evidence type="ECO:0000313" key="4">
    <source>
        <dbReference type="EMBL" id="MWL48537.1"/>
    </source>
</evidence>
<name>A0A6L7A2K8_ECOLX</name>
<protein>
    <submittedName>
        <fullName evidence="4">NADH-quinone oxidoreductase subunit C/D</fullName>
        <ecNumber evidence="4">1.6.5.11</ecNumber>
    </submittedName>
</protein>
<dbReference type="InterPro" id="IPR029014">
    <property type="entry name" value="NiFe-Hase_large"/>
</dbReference>
<dbReference type="Proteomes" id="UP000487258">
    <property type="component" value="Unassembled WGS sequence"/>
</dbReference>
<evidence type="ECO:0000256" key="1">
    <source>
        <dbReference type="ARBA" id="ARBA00004202"/>
    </source>
</evidence>
<gene>
    <name evidence="4" type="ORF">GQM04_24130</name>
</gene>
<feature type="non-terminal residue" evidence="4">
    <location>
        <position position="1"/>
    </location>
</feature>
<dbReference type="GO" id="GO:0016651">
    <property type="term" value="F:oxidoreductase activity, acting on NAD(P)H"/>
    <property type="evidence" value="ECO:0007669"/>
    <property type="project" value="InterPro"/>
</dbReference>
<comment type="caution">
    <text evidence="4">The sequence shown here is derived from an EMBL/GenBank/DDBJ whole genome shotgun (WGS) entry which is preliminary data.</text>
</comment>
<feature type="domain" description="NADH-quinone oxidoreductase subunit D" evidence="3">
    <location>
        <begin position="7"/>
        <end position="278"/>
    </location>
</feature>
<sequence>ISTFIQDVGAMTPVFFAFTDRQKIYDLVEAITGFRMHPAWFRIGGVAHDLPRGWDRLLREFLDWMPKRLASYEKAALQNTILKGRSQGVAAYGAKEALEWGTTGAGLRATGIDFDVRKARPYSGYENFDFEIPVGGGVSDCYTRVMLKVEELRQSLRILEQCLNNMPEGPFKADHPLTTPPPKERTLQHIETLITHFLQVSWGPVMPANESFQMIEATKGINSYYLTSDGSTMSYRTRIRTPSYAHLQQIPAAIRGSLVSDLIVYLGSIDFVMSDVDR</sequence>
<dbReference type="EMBL" id="WTMY01000414">
    <property type="protein sequence ID" value="MWL48537.1"/>
    <property type="molecule type" value="Genomic_DNA"/>
</dbReference>
<dbReference type="InterPro" id="IPR022885">
    <property type="entry name" value="NDH1_su_D/H"/>
</dbReference>
<organism evidence="4 5">
    <name type="scientific">Escherichia coli</name>
    <dbReference type="NCBI Taxonomy" id="562"/>
    <lineage>
        <taxon>Bacteria</taxon>
        <taxon>Pseudomonadati</taxon>
        <taxon>Pseudomonadota</taxon>
        <taxon>Gammaproteobacteria</taxon>
        <taxon>Enterobacterales</taxon>
        <taxon>Enterobacteriaceae</taxon>
        <taxon>Escherichia</taxon>
    </lineage>
</organism>
<reference evidence="4 5" key="1">
    <citation type="submission" date="2019-12" db="EMBL/GenBank/DDBJ databases">
        <title>Enteriobacteria Tanzani isolates_10432.</title>
        <authorList>
            <person name="Subbiah M."/>
            <person name="Call D."/>
        </authorList>
    </citation>
    <scope>NUCLEOTIDE SEQUENCE [LARGE SCALE GENOMIC DNA]</scope>
    <source>
        <strain evidence="4 5">10432wF6</strain>
    </source>
</reference>
<comment type="subcellular location">
    <subcellularLocation>
        <location evidence="1">Cell membrane</location>
        <topology evidence="1">Peripheral membrane protein</topology>
    </subcellularLocation>
</comment>
<dbReference type="GO" id="GO:0051287">
    <property type="term" value="F:NAD binding"/>
    <property type="evidence" value="ECO:0007669"/>
    <property type="project" value="InterPro"/>
</dbReference>
<dbReference type="PANTHER" id="PTHR11993">
    <property type="entry name" value="NADH-UBIQUINONE OXIDOREDUCTASE 49 KDA SUBUNIT"/>
    <property type="match status" value="1"/>
</dbReference>
<keyword evidence="2" id="KW-0874">Quinone</keyword>
<dbReference type="GO" id="GO:0048038">
    <property type="term" value="F:quinone binding"/>
    <property type="evidence" value="ECO:0007669"/>
    <property type="project" value="UniProtKB-KW"/>
</dbReference>
<accession>A0A6L7A2K8</accession>
<keyword evidence="4" id="KW-0560">Oxidoreductase</keyword>
<evidence type="ECO:0000256" key="2">
    <source>
        <dbReference type="ARBA" id="ARBA00022719"/>
    </source>
</evidence>
<dbReference type="PANTHER" id="PTHR11993:SF45">
    <property type="entry name" value="NADH-QUINONE OXIDOREDUCTASE SUBUNIT C_D"/>
    <property type="match status" value="1"/>
</dbReference>
<proteinExistence type="predicted"/>
<dbReference type="SUPFAM" id="SSF56762">
    <property type="entry name" value="HydB/Nqo4-like"/>
    <property type="match status" value="1"/>
</dbReference>
<dbReference type="Gene3D" id="1.10.645.10">
    <property type="entry name" value="Cytochrome-c3 Hydrogenase, chain B"/>
    <property type="match status" value="1"/>
</dbReference>
<evidence type="ECO:0000313" key="5">
    <source>
        <dbReference type="Proteomes" id="UP000487258"/>
    </source>
</evidence>